<evidence type="ECO:0000313" key="1">
    <source>
        <dbReference type="EMBL" id="SKA71209.1"/>
    </source>
</evidence>
<dbReference type="RefSeq" id="WP_078715689.1">
    <property type="nucleotide sequence ID" value="NZ_FUYC01000001.1"/>
</dbReference>
<dbReference type="OrthoDB" id="4556966at2"/>
<accession>A0A1T4W241</accession>
<organism evidence="1 2">
    <name type="scientific">Paucidesulfovibrio gracilis DSM 16080</name>
    <dbReference type="NCBI Taxonomy" id="1121449"/>
    <lineage>
        <taxon>Bacteria</taxon>
        <taxon>Pseudomonadati</taxon>
        <taxon>Thermodesulfobacteriota</taxon>
        <taxon>Desulfovibrionia</taxon>
        <taxon>Desulfovibrionales</taxon>
        <taxon>Desulfovibrionaceae</taxon>
        <taxon>Paucidesulfovibrio</taxon>
    </lineage>
</organism>
<sequence>MNFDDFDLVYAYTRTQAIADGVLIPISEEESGLKIPAVVSSNLFHHYIEPPEKLVGEGQSTTGRLHDTIMMFKAAASVRWDGTRVAFDVLYLMGPGRLEKVKILGLLCTDDKEKACLTFCLPEDE</sequence>
<protein>
    <submittedName>
        <fullName evidence="1">Uncharacterized protein</fullName>
    </submittedName>
</protein>
<keyword evidence="2" id="KW-1185">Reference proteome</keyword>
<evidence type="ECO:0000313" key="2">
    <source>
        <dbReference type="Proteomes" id="UP000190027"/>
    </source>
</evidence>
<proteinExistence type="predicted"/>
<dbReference type="AlphaFoldDB" id="A0A1T4W241"/>
<dbReference type="Proteomes" id="UP000190027">
    <property type="component" value="Unassembled WGS sequence"/>
</dbReference>
<dbReference type="STRING" id="1121449.SAMN02745704_00096"/>
<gene>
    <name evidence="1" type="ORF">SAMN02745704_00096</name>
</gene>
<name>A0A1T4W241_9BACT</name>
<dbReference type="EMBL" id="FUYC01000001">
    <property type="protein sequence ID" value="SKA71209.1"/>
    <property type="molecule type" value="Genomic_DNA"/>
</dbReference>
<reference evidence="1 2" key="1">
    <citation type="submission" date="2017-02" db="EMBL/GenBank/DDBJ databases">
        <authorList>
            <person name="Peterson S.W."/>
        </authorList>
    </citation>
    <scope>NUCLEOTIDE SEQUENCE [LARGE SCALE GENOMIC DNA]</scope>
    <source>
        <strain evidence="1 2">DSM 16080</strain>
    </source>
</reference>